<evidence type="ECO:0000313" key="3">
    <source>
        <dbReference type="Proteomes" id="UP000462055"/>
    </source>
</evidence>
<dbReference type="InterPro" id="IPR025296">
    <property type="entry name" value="DUF4158"/>
</dbReference>
<organism evidence="2 3">
    <name type="scientific">Actinomadura physcomitrii</name>
    <dbReference type="NCBI Taxonomy" id="2650748"/>
    <lineage>
        <taxon>Bacteria</taxon>
        <taxon>Bacillati</taxon>
        <taxon>Actinomycetota</taxon>
        <taxon>Actinomycetes</taxon>
        <taxon>Streptosporangiales</taxon>
        <taxon>Thermomonosporaceae</taxon>
        <taxon>Actinomadura</taxon>
    </lineage>
</organism>
<keyword evidence="3" id="KW-1185">Reference proteome</keyword>
<evidence type="ECO:0000259" key="1">
    <source>
        <dbReference type="Pfam" id="PF13700"/>
    </source>
</evidence>
<dbReference type="Proteomes" id="UP000462055">
    <property type="component" value="Unassembled WGS sequence"/>
</dbReference>
<comment type="caution">
    <text evidence="2">The sequence shown here is derived from an EMBL/GenBank/DDBJ whole genome shotgun (WGS) entry which is preliminary data.</text>
</comment>
<accession>A0A6I4MXB2</accession>
<feature type="domain" description="DUF4158" evidence="1">
    <location>
        <begin position="5"/>
        <end position="124"/>
    </location>
</feature>
<sequence length="172" mass="19334">MPVDFLSDEQVARYGRFAAEQLPGELEMFFRLDERALTHARSKRAPANRLGLAVQWGAVRMLGSFVTEDLKAVPEVVVRFAAAQVGVDPAEFGAYAERRQSRYEHAWEIRDAFGYTEFESAEEQVCVIDCGGHSEDVLRSAVQVANFVLLATTAFKADLRRIASTFQRSRRS</sequence>
<proteinExistence type="predicted"/>
<name>A0A6I4MXB2_9ACTN</name>
<reference evidence="2" key="1">
    <citation type="submission" date="2019-12" db="EMBL/GenBank/DDBJ databases">
        <title>Actinomadura physcomitrii sp. nov., a novel actinomycete isolated from moss [Physcomitrium sphaericum (Ludw) Fuernr].</title>
        <authorList>
            <person name="Zhuang X."/>
        </authorList>
    </citation>
    <scope>NUCLEOTIDE SEQUENCE [LARGE SCALE GENOMIC DNA]</scope>
    <source>
        <strain evidence="2">LD22</strain>
    </source>
</reference>
<dbReference type="AlphaFoldDB" id="A0A6I4MXB2"/>
<dbReference type="Pfam" id="PF13700">
    <property type="entry name" value="DUF4158"/>
    <property type="match status" value="1"/>
</dbReference>
<evidence type="ECO:0000313" key="2">
    <source>
        <dbReference type="EMBL" id="MWA07259.1"/>
    </source>
</evidence>
<protein>
    <submittedName>
        <fullName evidence="2">DUF4158 domain-containing protein</fullName>
    </submittedName>
</protein>
<gene>
    <name evidence="2" type="ORF">F8568_044410</name>
</gene>
<dbReference type="EMBL" id="WBMS02000068">
    <property type="protein sequence ID" value="MWA07259.1"/>
    <property type="molecule type" value="Genomic_DNA"/>
</dbReference>